<dbReference type="RefSeq" id="WP_006781931.1">
    <property type="nucleotide sequence ID" value="NZ_CP040506.1"/>
</dbReference>
<comment type="caution">
    <text evidence="1">The sequence shown here is derived from an EMBL/GenBank/DDBJ whole genome shotgun (WGS) entry which is preliminary data.</text>
</comment>
<dbReference type="PATRIC" id="fig|742737.3.peg.3925"/>
<dbReference type="Proteomes" id="UP000005384">
    <property type="component" value="Unassembled WGS sequence"/>
</dbReference>
<evidence type="ECO:0000313" key="2">
    <source>
        <dbReference type="Proteomes" id="UP000005384"/>
    </source>
</evidence>
<proteinExistence type="predicted"/>
<evidence type="ECO:0000313" key="1">
    <source>
        <dbReference type="EMBL" id="EHI58067.1"/>
    </source>
</evidence>
<protein>
    <recommendedName>
        <fullName evidence="3">Type II toxin-antitoxin system RelE/ParE family toxin</fullName>
    </recommendedName>
</protein>
<dbReference type="InterPro" id="IPR009241">
    <property type="entry name" value="HigB-like"/>
</dbReference>
<dbReference type="HOGENOM" id="CLU_122734_0_1_9"/>
<keyword evidence="2" id="KW-1185">Reference proteome</keyword>
<dbReference type="EMBL" id="ADLN01000108">
    <property type="protein sequence ID" value="EHI58067.1"/>
    <property type="molecule type" value="Genomic_DNA"/>
</dbReference>
<accession>G5IKB2</accession>
<name>G5IKB2_9FIRM</name>
<dbReference type="AlphaFoldDB" id="G5IKB2"/>
<dbReference type="OrthoDB" id="573082at2"/>
<evidence type="ECO:0008006" key="3">
    <source>
        <dbReference type="Google" id="ProtNLM"/>
    </source>
</evidence>
<gene>
    <name evidence="1" type="ORF">HMPREF9473_03940</name>
</gene>
<sequence>MKEFEVVLFHKDNGESPVEEFIDTLEPKMQAKVLRTMELLKRNGLELREPYTKSLGRGIFELRAKHGTDISRVLYFFMEGQRIIFTNGFIKKTDKTPKQEIELARKYRKEYKKRWS</sequence>
<reference evidence="1 2" key="1">
    <citation type="submission" date="2011-08" db="EMBL/GenBank/DDBJ databases">
        <title>The Genome Sequence of Clostridium hathewayi WAL-18680.</title>
        <authorList>
            <consortium name="The Broad Institute Genome Sequencing Platform"/>
            <person name="Earl A."/>
            <person name="Ward D."/>
            <person name="Feldgarden M."/>
            <person name="Gevers D."/>
            <person name="Finegold S.M."/>
            <person name="Summanen P.H."/>
            <person name="Molitoris D.R."/>
            <person name="Song M."/>
            <person name="Daigneault M."/>
            <person name="Allen-Vercoe E."/>
            <person name="Young S.K."/>
            <person name="Zeng Q."/>
            <person name="Gargeya S."/>
            <person name="Fitzgerald M."/>
            <person name="Haas B."/>
            <person name="Abouelleil A."/>
            <person name="Alvarado L."/>
            <person name="Arachchi H.M."/>
            <person name="Berlin A."/>
            <person name="Brown A."/>
            <person name="Chapman S.B."/>
            <person name="Chen Z."/>
            <person name="Dunbar C."/>
            <person name="Freedman E."/>
            <person name="Gearin G."/>
            <person name="Gellesch M."/>
            <person name="Goldberg J."/>
            <person name="Griggs A."/>
            <person name="Gujja S."/>
            <person name="Heiman D."/>
            <person name="Howarth C."/>
            <person name="Larson L."/>
            <person name="Lui A."/>
            <person name="MacDonald P.J.P."/>
            <person name="Montmayeur A."/>
            <person name="Murphy C."/>
            <person name="Neiman D."/>
            <person name="Pearson M."/>
            <person name="Priest M."/>
            <person name="Roberts A."/>
            <person name="Saif S."/>
            <person name="Shea T."/>
            <person name="Shenoy N."/>
            <person name="Sisk P."/>
            <person name="Stolte C."/>
            <person name="Sykes S."/>
            <person name="Wortman J."/>
            <person name="Nusbaum C."/>
            <person name="Birren B."/>
        </authorList>
    </citation>
    <scope>NUCLEOTIDE SEQUENCE [LARGE SCALE GENOMIC DNA]</scope>
    <source>
        <strain evidence="1 2">WAL-18680</strain>
    </source>
</reference>
<organism evidence="1 2">
    <name type="scientific">Hungatella hathewayi WAL-18680</name>
    <dbReference type="NCBI Taxonomy" id="742737"/>
    <lineage>
        <taxon>Bacteria</taxon>
        <taxon>Bacillati</taxon>
        <taxon>Bacillota</taxon>
        <taxon>Clostridia</taxon>
        <taxon>Lachnospirales</taxon>
        <taxon>Lachnospiraceae</taxon>
        <taxon>Hungatella</taxon>
    </lineage>
</organism>
<dbReference type="Pfam" id="PF05973">
    <property type="entry name" value="Gp49"/>
    <property type="match status" value="1"/>
</dbReference>